<keyword evidence="4 7" id="KW-0326">Glycosidase</keyword>
<dbReference type="Gene3D" id="2.115.10.20">
    <property type="entry name" value="Glycosyl hydrolase domain, family 43"/>
    <property type="match status" value="1"/>
</dbReference>
<evidence type="ECO:0000256" key="5">
    <source>
        <dbReference type="PIRSR" id="PIRSR606710-1"/>
    </source>
</evidence>
<keyword evidence="3 7" id="KW-0378">Hydrolase</keyword>
<evidence type="ECO:0000256" key="7">
    <source>
        <dbReference type="RuleBase" id="RU361187"/>
    </source>
</evidence>
<dbReference type="Proteomes" id="UP000256304">
    <property type="component" value="Unassembled WGS sequence"/>
</dbReference>
<evidence type="ECO:0000256" key="8">
    <source>
        <dbReference type="SAM" id="MobiDB-lite"/>
    </source>
</evidence>
<dbReference type="CDD" id="cd18820">
    <property type="entry name" value="GH43_LbAraf43-like"/>
    <property type="match status" value="1"/>
</dbReference>
<dbReference type="Pfam" id="PF04616">
    <property type="entry name" value="Glyco_hydro_43"/>
    <property type="match status" value="1"/>
</dbReference>
<feature type="region of interest" description="Disordered" evidence="8">
    <location>
        <begin position="295"/>
        <end position="319"/>
    </location>
</feature>
<comment type="caution">
    <text evidence="9">The sequence shown here is derived from an EMBL/GenBank/DDBJ whole genome shotgun (WGS) entry which is preliminary data.</text>
</comment>
<sequence>MTLTTNKTFRNPIMESGADPWMYRHTDGCYYYMVTCGNRLDLYRSTTMSGVAKAPKTTVWLPPQEGPGCCDLWAPEIHFIQEKWYIYFTASDGTGDAGRKIYVLENESEDPTGGEWTQKGAIKTALPGLDGTVLQHGGKLYFMYAGYGNYPDYGSAIYAVAMDSPWTITGPEVLLTKPEFDWEKQGGMAINEGPCFLIRNGRIFLIYSASTTWSDDYGLGMLTAVADSDLLDSTSWTKSDRPVFVKCALNGVFAPGHNSFTQSPDGTEDWIVYHAIPSSEGGMENRQPRMQKFGWTASGNPDFGKPVSTETDCAVPSGE</sequence>
<evidence type="ECO:0000256" key="4">
    <source>
        <dbReference type="ARBA" id="ARBA00023295"/>
    </source>
</evidence>
<dbReference type="SUPFAM" id="SSF75005">
    <property type="entry name" value="Arabinanase/levansucrase/invertase"/>
    <property type="match status" value="1"/>
</dbReference>
<dbReference type="GO" id="GO:0005975">
    <property type="term" value="P:carbohydrate metabolic process"/>
    <property type="evidence" value="ECO:0007669"/>
    <property type="project" value="InterPro"/>
</dbReference>
<protein>
    <submittedName>
        <fullName evidence="9">GH43 family beta-xylosidase</fullName>
    </submittedName>
</protein>
<keyword evidence="2" id="KW-0732">Signal</keyword>
<dbReference type="PIRSF" id="PIRSF025414">
    <property type="entry name" value="Alpha-L-arabinofuranosidase"/>
    <property type="match status" value="1"/>
</dbReference>
<dbReference type="EMBL" id="QTTN01000058">
    <property type="protein sequence ID" value="REE56486.1"/>
    <property type="molecule type" value="Genomic_DNA"/>
</dbReference>
<dbReference type="InterPro" id="IPR006710">
    <property type="entry name" value="Glyco_hydro_43"/>
</dbReference>
<evidence type="ECO:0000256" key="3">
    <source>
        <dbReference type="ARBA" id="ARBA00022801"/>
    </source>
</evidence>
<comment type="similarity">
    <text evidence="1 7">Belongs to the glycosyl hydrolase 43 family.</text>
</comment>
<dbReference type="PANTHER" id="PTHR43817:SF1">
    <property type="entry name" value="HYDROLASE, FAMILY 43, PUTATIVE (AFU_ORTHOLOGUE AFUA_3G01660)-RELATED"/>
    <property type="match status" value="1"/>
</dbReference>
<feature type="active site" description="Proton donor" evidence="5">
    <location>
        <position position="192"/>
    </location>
</feature>
<dbReference type="AlphaFoldDB" id="A0A3D9Q3Y9"/>
<dbReference type="InterPro" id="IPR016828">
    <property type="entry name" value="Alpha-L-arabinofuranosidase"/>
</dbReference>
<dbReference type="RefSeq" id="WP_281272535.1">
    <property type="nucleotide sequence ID" value="NZ_QTTN01000058.1"/>
</dbReference>
<gene>
    <name evidence="9" type="ORF">A8990_15823</name>
</gene>
<evidence type="ECO:0000256" key="1">
    <source>
        <dbReference type="ARBA" id="ARBA00009865"/>
    </source>
</evidence>
<proteinExistence type="inferred from homology"/>
<feature type="active site" description="Proton acceptor" evidence="5">
    <location>
        <position position="19"/>
    </location>
</feature>
<evidence type="ECO:0000313" key="10">
    <source>
        <dbReference type="Proteomes" id="UP000256304"/>
    </source>
</evidence>
<name>A0A3D9Q3Y9_9BACL</name>
<dbReference type="PANTHER" id="PTHR43817">
    <property type="entry name" value="GLYCOSYL HYDROLASE"/>
    <property type="match status" value="1"/>
</dbReference>
<evidence type="ECO:0000256" key="2">
    <source>
        <dbReference type="ARBA" id="ARBA00022729"/>
    </source>
</evidence>
<reference evidence="9 10" key="1">
    <citation type="submission" date="2018-08" db="EMBL/GenBank/DDBJ databases">
        <title>Genomic Encyclopedia of Type Strains, Phase III (KMG-III): the genomes of soil and plant-associated and newly described type strains.</title>
        <authorList>
            <person name="Whitman W."/>
        </authorList>
    </citation>
    <scope>NUCLEOTIDE SEQUENCE [LARGE SCALE GENOMIC DNA]</scope>
    <source>
        <strain evidence="9 10">CGMCC 1.10966</strain>
    </source>
</reference>
<accession>A0A3D9Q3Y9</accession>
<dbReference type="InterPro" id="IPR023296">
    <property type="entry name" value="Glyco_hydro_beta-prop_sf"/>
</dbReference>
<evidence type="ECO:0000256" key="6">
    <source>
        <dbReference type="PIRSR" id="PIRSR606710-2"/>
    </source>
</evidence>
<evidence type="ECO:0000313" key="9">
    <source>
        <dbReference type="EMBL" id="REE56486.1"/>
    </source>
</evidence>
<organism evidence="9 10">
    <name type="scientific">Paenibacillus taihuensis</name>
    <dbReference type="NCBI Taxonomy" id="1156355"/>
    <lineage>
        <taxon>Bacteria</taxon>
        <taxon>Bacillati</taxon>
        <taxon>Bacillota</taxon>
        <taxon>Bacilli</taxon>
        <taxon>Bacillales</taxon>
        <taxon>Paenibacillaceae</taxon>
        <taxon>Paenibacillus</taxon>
    </lineage>
</organism>
<dbReference type="GO" id="GO:0004553">
    <property type="term" value="F:hydrolase activity, hydrolyzing O-glycosyl compounds"/>
    <property type="evidence" value="ECO:0007669"/>
    <property type="project" value="InterPro"/>
</dbReference>
<keyword evidence="10" id="KW-1185">Reference proteome</keyword>
<feature type="site" description="Important for catalytic activity, responsible for pKa modulation of the active site Glu and correct orientation of both the proton donor and substrate" evidence="6">
    <location>
        <position position="130"/>
    </location>
</feature>